<reference evidence="1" key="1">
    <citation type="submission" date="2022-08" db="EMBL/GenBank/DDBJ databases">
        <title>A Global Phylogenomic Analysis of the Shiitake Genus Lentinula.</title>
        <authorList>
            <consortium name="DOE Joint Genome Institute"/>
            <person name="Sierra-Patev S."/>
            <person name="Min B."/>
            <person name="Naranjo-Ortiz M."/>
            <person name="Looney B."/>
            <person name="Konkel Z."/>
            <person name="Slot J.C."/>
            <person name="Sakamoto Y."/>
            <person name="Steenwyk J.L."/>
            <person name="Rokas A."/>
            <person name="Carro J."/>
            <person name="Camarero S."/>
            <person name="Ferreira P."/>
            <person name="Molpeceres G."/>
            <person name="Ruiz-Duenas F.J."/>
            <person name="Serrano A."/>
            <person name="Henrissat B."/>
            <person name="Drula E."/>
            <person name="Hughes K.W."/>
            <person name="Mata J.L."/>
            <person name="Ishikawa N.K."/>
            <person name="Vargas-Isla R."/>
            <person name="Ushijima S."/>
            <person name="Smith C.A."/>
            <person name="Ahrendt S."/>
            <person name="Andreopoulos W."/>
            <person name="He G."/>
            <person name="Labutti K."/>
            <person name="Lipzen A."/>
            <person name="Ng V."/>
            <person name="Riley R."/>
            <person name="Sandor L."/>
            <person name="Barry K."/>
            <person name="Martinez A.T."/>
            <person name="Xiao Y."/>
            <person name="Gibbons J.G."/>
            <person name="Terashima K."/>
            <person name="Grigoriev I.V."/>
            <person name="Hibbett D.S."/>
        </authorList>
    </citation>
    <scope>NUCLEOTIDE SEQUENCE</scope>
    <source>
        <strain evidence="1">JLM2183</strain>
    </source>
</reference>
<sequence>MANVSLSHPELRDLRNHLQSIHQSISHFQPPIQRPPILDSSLQVILNPAEDTHWFQHDNIPGLKKLKESIKVDLDALDQFLHDPDSSNLQPLSTNAPYLIAVWNEVICARAPVLCLFKSFQAAGKDVSDNRAPSNHAPRIQGTKVDVVADCGRQWIRLNTIRNSRILAEFREIDSYLTDDESSSNEEDHDYRPSLAQKEFDNSILRMGRSLVSAAKINLVQLPVSHPSFESITPRITLRLTRLNPDTDPTDPRIAQTIQGLIDMGIDVQLGERTPDEIPKVQPNTAPHASSLIFEPTTRVNLDLSVLIALVSDLTHSPLPTSIEEANSRFIPPERYLEWKKKVNATKAKAKKLLDPNFNDEDFELSLPAQQDMAQTSRALTNQVLQEMGKGLLQEIADRLETLELNVPLDQEKKIEFWTTPEARDRCLRIVSKVGGSKEKRRAQGLLFDTFASDGGQLSAAVGSDVDSDYPLPFPDMLPKAQEAYWEDSRYPHKFIPLIPLRFYPVSSAPTSSSDLSSSTTLASIASPGFSTTVDERTPFFQSLHTTCSDILEYEKHSRSTGGPRALKGNFGVRPSPNPNPTHSVHNSNLDPASVEGDVLEITPISISGFPRATITKASPRLTAHTIQSLAWGSFLGWTTLTANRTSVKAIVKEINARARVEMFEMYVGASATDSALLMPPISVSSRGERDIGDKAAGETSTTIIPFTSEVLAGSEKVIAQPNHSKAAIWVIDPRSLAEGMRADSGEV</sequence>
<dbReference type="EMBL" id="JAOTPV010000003">
    <property type="protein sequence ID" value="KAJ4485228.1"/>
    <property type="molecule type" value="Genomic_DNA"/>
</dbReference>
<proteinExistence type="predicted"/>
<evidence type="ECO:0000313" key="1">
    <source>
        <dbReference type="EMBL" id="KAJ4485228.1"/>
    </source>
</evidence>
<dbReference type="PANTHER" id="PTHR13379:SF0">
    <property type="entry name" value="UPF0415 PROTEIN C7ORF25"/>
    <property type="match status" value="1"/>
</dbReference>
<evidence type="ECO:0000313" key="2">
    <source>
        <dbReference type="Proteomes" id="UP001150266"/>
    </source>
</evidence>
<evidence type="ECO:0008006" key="3">
    <source>
        <dbReference type="Google" id="ProtNLM"/>
    </source>
</evidence>
<gene>
    <name evidence="1" type="ORF">J3R30DRAFT_3437968</name>
</gene>
<organism evidence="1 2">
    <name type="scientific">Lentinula aciculospora</name>
    <dbReference type="NCBI Taxonomy" id="153920"/>
    <lineage>
        <taxon>Eukaryota</taxon>
        <taxon>Fungi</taxon>
        <taxon>Dikarya</taxon>
        <taxon>Basidiomycota</taxon>
        <taxon>Agaricomycotina</taxon>
        <taxon>Agaricomycetes</taxon>
        <taxon>Agaricomycetidae</taxon>
        <taxon>Agaricales</taxon>
        <taxon>Marasmiineae</taxon>
        <taxon>Omphalotaceae</taxon>
        <taxon>Lentinula</taxon>
    </lineage>
</organism>
<dbReference type="PANTHER" id="PTHR13379">
    <property type="entry name" value="UNCHARACTERIZED DUF1308"/>
    <property type="match status" value="1"/>
</dbReference>
<protein>
    <recommendedName>
        <fullName evidence="3">DUF1308 domain-containing protein</fullName>
    </recommendedName>
</protein>
<comment type="caution">
    <text evidence="1">The sequence shown here is derived from an EMBL/GenBank/DDBJ whole genome shotgun (WGS) entry which is preliminary data.</text>
</comment>
<dbReference type="AlphaFoldDB" id="A0A9W9AN04"/>
<keyword evidence="2" id="KW-1185">Reference proteome</keyword>
<dbReference type="Proteomes" id="UP001150266">
    <property type="component" value="Unassembled WGS sequence"/>
</dbReference>
<accession>A0A9W9AN04</accession>
<name>A0A9W9AN04_9AGAR</name>
<dbReference type="OrthoDB" id="14527at2759"/>